<evidence type="ECO:0000313" key="2">
    <source>
        <dbReference type="EMBL" id="SVB99107.1"/>
    </source>
</evidence>
<dbReference type="GO" id="GO:0004066">
    <property type="term" value="F:asparagine synthase (glutamine-hydrolyzing) activity"/>
    <property type="evidence" value="ECO:0007669"/>
    <property type="project" value="InterPro"/>
</dbReference>
<evidence type="ECO:0000259" key="1">
    <source>
        <dbReference type="PROSITE" id="PS51278"/>
    </source>
</evidence>
<feature type="non-terminal residue" evidence="2">
    <location>
        <position position="414"/>
    </location>
</feature>
<dbReference type="PROSITE" id="PS51278">
    <property type="entry name" value="GATASE_TYPE_2"/>
    <property type="match status" value="1"/>
</dbReference>
<dbReference type="InterPro" id="IPR001962">
    <property type="entry name" value="Asn_synthase"/>
</dbReference>
<dbReference type="EMBL" id="UINC01067440">
    <property type="protein sequence ID" value="SVB99107.1"/>
    <property type="molecule type" value="Genomic_DNA"/>
</dbReference>
<dbReference type="InterPro" id="IPR033738">
    <property type="entry name" value="AsnB_N"/>
</dbReference>
<dbReference type="Pfam" id="PF13537">
    <property type="entry name" value="GATase_7"/>
    <property type="match status" value="1"/>
</dbReference>
<dbReference type="SUPFAM" id="SSF52402">
    <property type="entry name" value="Adenine nucleotide alpha hydrolases-like"/>
    <property type="match status" value="1"/>
</dbReference>
<dbReference type="CDD" id="cd00712">
    <property type="entry name" value="AsnB"/>
    <property type="match status" value="1"/>
</dbReference>
<gene>
    <name evidence="2" type="ORF">METZ01_LOCUS251961</name>
</gene>
<name>A0A382IIP7_9ZZZZ</name>
<feature type="domain" description="Glutamine amidotransferase type-2" evidence="1">
    <location>
        <begin position="2"/>
        <end position="209"/>
    </location>
</feature>
<protein>
    <recommendedName>
        <fullName evidence="1">Glutamine amidotransferase type-2 domain-containing protein</fullName>
    </recommendedName>
</protein>
<dbReference type="InterPro" id="IPR017932">
    <property type="entry name" value="GATase_2_dom"/>
</dbReference>
<organism evidence="2">
    <name type="scientific">marine metagenome</name>
    <dbReference type="NCBI Taxonomy" id="408172"/>
    <lineage>
        <taxon>unclassified sequences</taxon>
        <taxon>metagenomes</taxon>
        <taxon>ecological metagenomes</taxon>
    </lineage>
</organism>
<dbReference type="Pfam" id="PF00733">
    <property type="entry name" value="Asn_synthase"/>
    <property type="match status" value="1"/>
</dbReference>
<dbReference type="PANTHER" id="PTHR43284:SF1">
    <property type="entry name" value="ASPARAGINE SYNTHETASE"/>
    <property type="match status" value="1"/>
</dbReference>
<dbReference type="Gene3D" id="3.40.50.620">
    <property type="entry name" value="HUPs"/>
    <property type="match status" value="1"/>
</dbReference>
<proteinExistence type="predicted"/>
<dbReference type="InterPro" id="IPR014729">
    <property type="entry name" value="Rossmann-like_a/b/a_fold"/>
</dbReference>
<sequence length="414" mass="47673">MCGLSGIIYKNSTPNQKHIFNMNGMINHRGPNQSGYLEFKNILLGHVRLPVMDPRNVGRQPMSNDERYSIVFNGEVFNYHEIREKLIKKNFRFYTHTDTEVVLNAFKEWGINSFDMFNGDWVISILDKEENTLTLARDQLGTKPCFIFENSNVISFCSEIKGFMGLEEDLKFDEDHLGISQITLFEFSKTKFKNVSQLEPGMLIIIDLKSLERKKIRWFNPLENLLNIHPNYEVNQGEYYQRVYDATKLRLNADLKIGTSLSGGLDSSTIFTVLNLIEKEQSIKNKLDLNPTIIDYKGNKTTKHAINLANKFSREYNLVSIGQDISLENLSKQISQLEITEEFNKQLILYEKQKSLGIDVSIDGLGPDEFLGLPSFIFQLSQNTYNNIVESNEILNTYGTEQQKEQIKRIFGGL</sequence>
<dbReference type="InterPro" id="IPR051786">
    <property type="entry name" value="ASN_synthetase/amidase"/>
</dbReference>
<dbReference type="SUPFAM" id="SSF56235">
    <property type="entry name" value="N-terminal nucleophile aminohydrolases (Ntn hydrolases)"/>
    <property type="match status" value="1"/>
</dbReference>
<accession>A0A382IIP7</accession>
<dbReference type="Gene3D" id="3.60.20.10">
    <property type="entry name" value="Glutamine Phosphoribosylpyrophosphate, subunit 1, domain 1"/>
    <property type="match status" value="1"/>
</dbReference>
<dbReference type="InterPro" id="IPR029055">
    <property type="entry name" value="Ntn_hydrolases_N"/>
</dbReference>
<dbReference type="PANTHER" id="PTHR43284">
    <property type="entry name" value="ASPARAGINE SYNTHETASE (GLUTAMINE-HYDROLYZING)"/>
    <property type="match status" value="1"/>
</dbReference>
<dbReference type="AlphaFoldDB" id="A0A382IIP7"/>
<reference evidence="2" key="1">
    <citation type="submission" date="2018-05" db="EMBL/GenBank/DDBJ databases">
        <authorList>
            <person name="Lanie J.A."/>
            <person name="Ng W.-L."/>
            <person name="Kazmierczak K.M."/>
            <person name="Andrzejewski T.M."/>
            <person name="Davidsen T.M."/>
            <person name="Wayne K.J."/>
            <person name="Tettelin H."/>
            <person name="Glass J.I."/>
            <person name="Rusch D."/>
            <person name="Podicherti R."/>
            <person name="Tsui H.-C.T."/>
            <person name="Winkler M.E."/>
        </authorList>
    </citation>
    <scope>NUCLEOTIDE SEQUENCE</scope>
</reference>
<dbReference type="GO" id="GO:0006529">
    <property type="term" value="P:asparagine biosynthetic process"/>
    <property type="evidence" value="ECO:0007669"/>
    <property type="project" value="InterPro"/>
</dbReference>